<feature type="domain" description="SCP" evidence="2">
    <location>
        <begin position="92"/>
        <end position="208"/>
    </location>
</feature>
<feature type="region of interest" description="Disordered" evidence="1">
    <location>
        <begin position="38"/>
        <end position="86"/>
    </location>
</feature>
<evidence type="ECO:0000256" key="1">
    <source>
        <dbReference type="SAM" id="MobiDB-lite"/>
    </source>
</evidence>
<dbReference type="KEGG" id="rue:DT065_12280"/>
<dbReference type="InterPro" id="IPR014044">
    <property type="entry name" value="CAP_dom"/>
</dbReference>
<dbReference type="NCBIfam" id="TIGR02909">
    <property type="entry name" value="spore_YkwD"/>
    <property type="match status" value="1"/>
</dbReference>
<accession>A0A345C0H9</accession>
<dbReference type="Gene3D" id="3.40.33.10">
    <property type="entry name" value="CAP"/>
    <property type="match status" value="1"/>
</dbReference>
<keyword evidence="4" id="KW-1185">Reference proteome</keyword>
<dbReference type="PANTHER" id="PTHR31157:SF1">
    <property type="entry name" value="SCP DOMAIN-CONTAINING PROTEIN"/>
    <property type="match status" value="1"/>
</dbReference>
<dbReference type="PANTHER" id="PTHR31157">
    <property type="entry name" value="SCP DOMAIN-CONTAINING PROTEIN"/>
    <property type="match status" value="1"/>
</dbReference>
<dbReference type="Pfam" id="PF00188">
    <property type="entry name" value="CAP"/>
    <property type="match status" value="1"/>
</dbReference>
<sequence length="211" mass="23888">MFIAFSLVLVLSACTTNNGESGQSIETEEIKESIDDLLEELQESIDEAREDFEEENEPQQDEDEEEQQADDGQQKEVENDHELTNDEQEVINLTNEEREANGLSPLELDTELAEVATVKSEDMRDNDYFSHQSPVYGSPFDLMDEYDVDFRMAGENIAMGQQTPEQVVEGWMDSEGHRENILNEGFTHIGVGHVDQDGPGGGYWTQMFLGR</sequence>
<evidence type="ECO:0000313" key="3">
    <source>
        <dbReference type="EMBL" id="AXF56710.1"/>
    </source>
</evidence>
<gene>
    <name evidence="3" type="ORF">DT065_12280</name>
</gene>
<evidence type="ECO:0000313" key="4">
    <source>
        <dbReference type="Proteomes" id="UP000252100"/>
    </source>
</evidence>
<dbReference type="OrthoDB" id="9783944at2"/>
<evidence type="ECO:0000259" key="2">
    <source>
        <dbReference type="Pfam" id="PF00188"/>
    </source>
</evidence>
<dbReference type="AlphaFoldDB" id="A0A345C0H9"/>
<name>A0A345C0H9_9BACI</name>
<organism evidence="3 4">
    <name type="scientific">Salicibibacter kimchii</name>
    <dbReference type="NCBI Taxonomy" id="2099786"/>
    <lineage>
        <taxon>Bacteria</taxon>
        <taxon>Bacillati</taxon>
        <taxon>Bacillota</taxon>
        <taxon>Bacilli</taxon>
        <taxon>Bacillales</taxon>
        <taxon>Bacillaceae</taxon>
        <taxon>Salicibibacter</taxon>
    </lineage>
</organism>
<proteinExistence type="predicted"/>
<reference evidence="3 4" key="1">
    <citation type="journal article" date="2018" name="J. Microbiol.">
        <title>Salicibibacter kimchii gen. nov., sp. nov., a moderately halophilic and alkalitolerant bacterium in the family Bacillaceae, isolated from kimchi.</title>
        <authorList>
            <person name="Jang J.Y."/>
            <person name="Oh Y.J."/>
            <person name="Lim S.K."/>
            <person name="Park H.K."/>
            <person name="Lee C."/>
            <person name="Kim J.Y."/>
            <person name="Lee M.A."/>
            <person name="Choi H.J."/>
        </authorList>
    </citation>
    <scope>NUCLEOTIDE SEQUENCE [LARGE SCALE GENOMIC DNA]</scope>
    <source>
        <strain evidence="3 4">NKC1-1</strain>
    </source>
</reference>
<protein>
    <recommendedName>
        <fullName evidence="2">SCP domain-containing protein</fullName>
    </recommendedName>
</protein>
<dbReference type="SUPFAM" id="SSF55797">
    <property type="entry name" value="PR-1-like"/>
    <property type="match status" value="1"/>
</dbReference>
<dbReference type="CDD" id="cd05379">
    <property type="entry name" value="CAP_bacterial"/>
    <property type="match status" value="1"/>
</dbReference>
<dbReference type="Proteomes" id="UP000252100">
    <property type="component" value="Chromosome"/>
</dbReference>
<dbReference type="EMBL" id="CP031092">
    <property type="protein sequence ID" value="AXF56710.1"/>
    <property type="molecule type" value="Genomic_DNA"/>
</dbReference>
<feature type="compositionally biased region" description="Acidic residues" evidence="1">
    <location>
        <begin position="38"/>
        <end position="69"/>
    </location>
</feature>
<dbReference type="InterPro" id="IPR014258">
    <property type="entry name" value="CAP_domain_YkwD-like"/>
</dbReference>
<feature type="compositionally biased region" description="Basic and acidic residues" evidence="1">
    <location>
        <begin position="72"/>
        <end position="84"/>
    </location>
</feature>
<dbReference type="InterPro" id="IPR035940">
    <property type="entry name" value="CAP_sf"/>
</dbReference>